<sequence length="487" mass="52855">MALLTGTITAGALKIYVIGNASITAEKEYDIRVVDGNPNLPTSIPGMPATITIELPKLTLNPVTSTLKVISGETEPAGQVRINIDNVNKTVVTADVNGLFSTVSSNVTSNSIIKVEAKVGTIYPVYAAVRADSHALPDAPTREVKDLESFTTLSSWVLQSGVGTMKSSDTVNTKDTQAIKLTADKVIGFMRNNTFNIDLKEATAIECLLFVKDIAALDKVIVYLANDIGLANNMSFTINSYELVTGWNKVAVALSSGKVTGSFTKAQDIKAMQLRVEPNTEMKAEVSFDLISSVRADKANVLFVFDDAWNEAKVGIASLESKGLRANISVVEVNEKDARFMTNTELKGLNLSGHDLLNHTKDHPHLDLLSKADQRVQFDSCKTYLTANGWTRANDSVIYPYGDYNSDTLLALSEGGYKLGRSLTSGLEINNPNNNFLVRTYNLTPDRTIAQAKNTIDYAIATGSTLVFFKSSFRYCGTNVRHNVLAL</sequence>
<evidence type="ECO:0000256" key="1">
    <source>
        <dbReference type="ARBA" id="ARBA00004613"/>
    </source>
</evidence>
<protein>
    <submittedName>
        <fullName evidence="4">Putative xylanase/chitin deacetylase</fullName>
    </submittedName>
</protein>
<comment type="subcellular location">
    <subcellularLocation>
        <location evidence="1">Secreted</location>
    </subcellularLocation>
</comment>
<comment type="caution">
    <text evidence="4">The sequence shown here is derived from an EMBL/GenBank/DDBJ whole genome shotgun (WGS) entry which is preliminary data.</text>
</comment>
<dbReference type="GO" id="GO:0045493">
    <property type="term" value="P:xylan catabolic process"/>
    <property type="evidence" value="ECO:0007669"/>
    <property type="project" value="UniProtKB-KW"/>
</dbReference>
<keyword evidence="4" id="KW-0326">Glycosidase</keyword>
<dbReference type="STRING" id="1265820.PCORN_10647"/>
<dbReference type="GO" id="GO:0016810">
    <property type="term" value="F:hydrolase activity, acting on carbon-nitrogen (but not peptide) bonds"/>
    <property type="evidence" value="ECO:0007669"/>
    <property type="project" value="InterPro"/>
</dbReference>
<dbReference type="InterPro" id="IPR002509">
    <property type="entry name" value="NODB_dom"/>
</dbReference>
<feature type="domain" description="NodB homology" evidence="3">
    <location>
        <begin position="296"/>
        <end position="418"/>
    </location>
</feature>
<dbReference type="EMBL" id="AODE01000019">
    <property type="protein sequence ID" value="EUJ29606.1"/>
    <property type="molecule type" value="Genomic_DNA"/>
</dbReference>
<organism evidence="4 5">
    <name type="scientific">Listeria cornellensis FSL F6-0969</name>
    <dbReference type="NCBI Taxonomy" id="1265820"/>
    <lineage>
        <taxon>Bacteria</taxon>
        <taxon>Bacillati</taxon>
        <taxon>Bacillota</taxon>
        <taxon>Bacilli</taxon>
        <taxon>Bacillales</taxon>
        <taxon>Listeriaceae</taxon>
        <taxon>Listeria</taxon>
    </lineage>
</organism>
<dbReference type="GO" id="GO:0005576">
    <property type="term" value="C:extracellular region"/>
    <property type="evidence" value="ECO:0007669"/>
    <property type="project" value="UniProtKB-SubCell"/>
</dbReference>
<gene>
    <name evidence="4" type="ORF">PCORN_10647</name>
</gene>
<keyword evidence="2" id="KW-0732">Signal</keyword>
<name>W7C1Y0_9LIST</name>
<dbReference type="PATRIC" id="fig|1265820.5.peg.2089"/>
<keyword evidence="4" id="KW-0624">Polysaccharide degradation</keyword>
<evidence type="ECO:0000313" key="5">
    <source>
        <dbReference type="Proteomes" id="UP000019254"/>
    </source>
</evidence>
<dbReference type="GO" id="GO:0016798">
    <property type="term" value="F:hydrolase activity, acting on glycosyl bonds"/>
    <property type="evidence" value="ECO:0007669"/>
    <property type="project" value="UniProtKB-KW"/>
</dbReference>
<dbReference type="InterPro" id="IPR011330">
    <property type="entry name" value="Glyco_hydro/deAcase_b/a-brl"/>
</dbReference>
<keyword evidence="4" id="KW-0858">Xylan degradation</keyword>
<evidence type="ECO:0000259" key="3">
    <source>
        <dbReference type="Pfam" id="PF01522"/>
    </source>
</evidence>
<dbReference type="SUPFAM" id="SSF88713">
    <property type="entry name" value="Glycoside hydrolase/deacetylase"/>
    <property type="match status" value="1"/>
</dbReference>
<dbReference type="AlphaFoldDB" id="W7C1Y0"/>
<keyword evidence="4" id="KW-0119">Carbohydrate metabolism</keyword>
<dbReference type="Proteomes" id="UP000019254">
    <property type="component" value="Unassembled WGS sequence"/>
</dbReference>
<dbReference type="Pfam" id="PF01522">
    <property type="entry name" value="Polysacc_deac_1"/>
    <property type="match status" value="1"/>
</dbReference>
<dbReference type="InterPro" id="IPR051398">
    <property type="entry name" value="Polysacch_Deacetylase"/>
</dbReference>
<keyword evidence="5" id="KW-1185">Reference proteome</keyword>
<keyword evidence="4" id="KW-0378">Hydrolase</keyword>
<evidence type="ECO:0000256" key="2">
    <source>
        <dbReference type="ARBA" id="ARBA00022729"/>
    </source>
</evidence>
<evidence type="ECO:0000313" key="4">
    <source>
        <dbReference type="EMBL" id="EUJ29606.1"/>
    </source>
</evidence>
<reference evidence="4 5" key="1">
    <citation type="journal article" date="2014" name="Int. J. Syst. Evol. Microbiol.">
        <title>Listeria floridensis sp. nov., Listeria aquatica sp. nov., Listeria cornellensis sp. nov., Listeria riparia sp. nov. and Listeria grandensis sp. nov., from agricultural and natural environments.</title>
        <authorList>
            <person name="den Bakker H.C."/>
            <person name="Warchocki S."/>
            <person name="Wright E.M."/>
            <person name="Allred A.F."/>
            <person name="Ahlstrom C."/>
            <person name="Manuel C.S."/>
            <person name="Stasiewicz M.J."/>
            <person name="Burrell A."/>
            <person name="Roof S."/>
            <person name="Strawn L."/>
            <person name="Fortes E.D."/>
            <person name="Nightingale K.K."/>
            <person name="Kephart D."/>
            <person name="Wiedmann M."/>
        </authorList>
    </citation>
    <scope>NUCLEOTIDE SEQUENCE [LARGE SCALE GENOMIC DNA]</scope>
    <source>
        <strain evidence="5">FSL F6-969</strain>
    </source>
</reference>
<accession>W7C1Y0</accession>
<dbReference type="Gene3D" id="3.20.20.370">
    <property type="entry name" value="Glycoside hydrolase/deacetylase"/>
    <property type="match status" value="1"/>
</dbReference>
<dbReference type="PANTHER" id="PTHR34216">
    <property type="match status" value="1"/>
</dbReference>
<proteinExistence type="predicted"/>
<dbReference type="PANTHER" id="PTHR34216:SF3">
    <property type="entry name" value="POLY-BETA-1,6-N-ACETYL-D-GLUCOSAMINE N-DEACETYLASE"/>
    <property type="match status" value="1"/>
</dbReference>